<gene>
    <name evidence="3" type="ORF">CC80DRAFT_491971</name>
</gene>
<accession>A0A6A5U7Q1</accession>
<dbReference type="AlphaFoldDB" id="A0A6A5U7Q1"/>
<dbReference type="Gene3D" id="3.30.160.20">
    <property type="match status" value="1"/>
</dbReference>
<dbReference type="OrthoDB" id="3767426at2759"/>
<reference evidence="3" key="1">
    <citation type="journal article" date="2020" name="Stud. Mycol.">
        <title>101 Dothideomycetes genomes: a test case for predicting lifestyles and emergence of pathogens.</title>
        <authorList>
            <person name="Haridas S."/>
            <person name="Albert R."/>
            <person name="Binder M."/>
            <person name="Bloem J."/>
            <person name="Labutti K."/>
            <person name="Salamov A."/>
            <person name="Andreopoulos B."/>
            <person name="Baker S."/>
            <person name="Barry K."/>
            <person name="Bills G."/>
            <person name="Bluhm B."/>
            <person name="Cannon C."/>
            <person name="Castanera R."/>
            <person name="Culley D."/>
            <person name="Daum C."/>
            <person name="Ezra D."/>
            <person name="Gonzalez J."/>
            <person name="Henrissat B."/>
            <person name="Kuo A."/>
            <person name="Liang C."/>
            <person name="Lipzen A."/>
            <person name="Lutzoni F."/>
            <person name="Magnuson J."/>
            <person name="Mondo S."/>
            <person name="Nolan M."/>
            <person name="Ohm R."/>
            <person name="Pangilinan J."/>
            <person name="Park H.-J."/>
            <person name="Ramirez L."/>
            <person name="Alfaro M."/>
            <person name="Sun H."/>
            <person name="Tritt A."/>
            <person name="Yoshinaga Y."/>
            <person name="Zwiers L.-H."/>
            <person name="Turgeon B."/>
            <person name="Goodwin S."/>
            <person name="Spatafora J."/>
            <person name="Crous P."/>
            <person name="Grigoriev I."/>
        </authorList>
    </citation>
    <scope>NUCLEOTIDE SEQUENCE</scope>
    <source>
        <strain evidence="3">CBS 675.92</strain>
    </source>
</reference>
<evidence type="ECO:0000313" key="4">
    <source>
        <dbReference type="Proteomes" id="UP000800035"/>
    </source>
</evidence>
<dbReference type="InterPro" id="IPR014720">
    <property type="entry name" value="dsRBD_dom"/>
</dbReference>
<dbReference type="Proteomes" id="UP000800035">
    <property type="component" value="Unassembled WGS sequence"/>
</dbReference>
<feature type="region of interest" description="Disordered" evidence="1">
    <location>
        <begin position="109"/>
        <end position="166"/>
    </location>
</feature>
<evidence type="ECO:0000256" key="1">
    <source>
        <dbReference type="SAM" id="MobiDB-lite"/>
    </source>
</evidence>
<evidence type="ECO:0000259" key="2">
    <source>
        <dbReference type="SMART" id="SM00358"/>
    </source>
</evidence>
<name>A0A6A5U7Q1_9PLEO</name>
<keyword evidence="4" id="KW-1185">Reference proteome</keyword>
<dbReference type="EMBL" id="ML976990">
    <property type="protein sequence ID" value="KAF1957157.1"/>
    <property type="molecule type" value="Genomic_DNA"/>
</dbReference>
<proteinExistence type="predicted"/>
<dbReference type="SMART" id="SM00358">
    <property type="entry name" value="DSRM"/>
    <property type="match status" value="1"/>
</dbReference>
<evidence type="ECO:0000313" key="3">
    <source>
        <dbReference type="EMBL" id="KAF1957157.1"/>
    </source>
</evidence>
<protein>
    <recommendedName>
        <fullName evidence="2">DRBM domain-containing protein</fullName>
    </recommendedName>
</protein>
<feature type="compositionally biased region" description="Low complexity" evidence="1">
    <location>
        <begin position="125"/>
        <end position="135"/>
    </location>
</feature>
<organism evidence="3 4">
    <name type="scientific">Byssothecium circinans</name>
    <dbReference type="NCBI Taxonomy" id="147558"/>
    <lineage>
        <taxon>Eukaryota</taxon>
        <taxon>Fungi</taxon>
        <taxon>Dikarya</taxon>
        <taxon>Ascomycota</taxon>
        <taxon>Pezizomycotina</taxon>
        <taxon>Dothideomycetes</taxon>
        <taxon>Pleosporomycetidae</taxon>
        <taxon>Pleosporales</taxon>
        <taxon>Massarineae</taxon>
        <taxon>Massarinaceae</taxon>
        <taxon>Byssothecium</taxon>
    </lineage>
</organism>
<sequence>MGLFFNNFDLWFAKAIVQFHLAMAIQKEHLGHATVNPKDVIEQVEARYWRGPSQDVGGNVDFYPGSELFGRIKAARATKDDKTLQTFLDQLSSDIVSSCRRLRNEKVAELDAGPPFSPDHIHRATTPSSSTSTDPSSEDSREATDTATEAESSSQENGVQSTTLSAPGGLPMAWYTSLLYEYAARSGEKPEYKKERVSFDVWRCKAIFNGIQGVGEAQSWKIARHIASQNICQTLGIMEE</sequence>
<dbReference type="CDD" id="cd00048">
    <property type="entry name" value="DSRM_SF"/>
    <property type="match status" value="1"/>
</dbReference>
<dbReference type="SUPFAM" id="SSF54768">
    <property type="entry name" value="dsRNA-binding domain-like"/>
    <property type="match status" value="1"/>
</dbReference>
<feature type="domain" description="DRBM" evidence="2">
    <location>
        <begin position="175"/>
        <end position="236"/>
    </location>
</feature>
<dbReference type="Pfam" id="PF00035">
    <property type="entry name" value="dsrm"/>
    <property type="match status" value="1"/>
</dbReference>
<feature type="compositionally biased region" description="Polar residues" evidence="1">
    <location>
        <begin position="145"/>
        <end position="165"/>
    </location>
</feature>